<evidence type="ECO:0000256" key="6">
    <source>
        <dbReference type="SAM" id="MobiDB-lite"/>
    </source>
</evidence>
<comment type="caution">
    <text evidence="8">The sequence shown here is derived from an EMBL/GenBank/DDBJ whole genome shotgun (WGS) entry which is preliminary data.</text>
</comment>
<dbReference type="InterPro" id="IPR036093">
    <property type="entry name" value="NAC_dom_sf"/>
</dbReference>
<dbReference type="GO" id="GO:0003677">
    <property type="term" value="F:DNA binding"/>
    <property type="evidence" value="ECO:0007669"/>
    <property type="project" value="UniProtKB-KW"/>
</dbReference>
<organism evidence="8 9">
    <name type="scientific">Hevea brasiliensis</name>
    <name type="common">Para rubber tree</name>
    <name type="synonym">Siphonia brasiliensis</name>
    <dbReference type="NCBI Taxonomy" id="3981"/>
    <lineage>
        <taxon>Eukaryota</taxon>
        <taxon>Viridiplantae</taxon>
        <taxon>Streptophyta</taxon>
        <taxon>Embryophyta</taxon>
        <taxon>Tracheophyta</taxon>
        <taxon>Spermatophyta</taxon>
        <taxon>Magnoliopsida</taxon>
        <taxon>eudicotyledons</taxon>
        <taxon>Gunneridae</taxon>
        <taxon>Pentapetalae</taxon>
        <taxon>rosids</taxon>
        <taxon>fabids</taxon>
        <taxon>Malpighiales</taxon>
        <taxon>Euphorbiaceae</taxon>
        <taxon>Crotonoideae</taxon>
        <taxon>Micrandreae</taxon>
        <taxon>Hevea</taxon>
    </lineage>
</organism>
<dbReference type="GO" id="GO:0005634">
    <property type="term" value="C:nucleus"/>
    <property type="evidence" value="ECO:0007669"/>
    <property type="project" value="UniProtKB-SubCell"/>
</dbReference>
<keyword evidence="3" id="KW-0238">DNA-binding</keyword>
<dbReference type="Pfam" id="PF02365">
    <property type="entry name" value="NAM"/>
    <property type="match status" value="1"/>
</dbReference>
<dbReference type="SUPFAM" id="SSF101941">
    <property type="entry name" value="NAC domain"/>
    <property type="match status" value="1"/>
</dbReference>
<feature type="compositionally biased region" description="Polar residues" evidence="6">
    <location>
        <begin position="117"/>
        <end position="139"/>
    </location>
</feature>
<dbReference type="EMBL" id="JAAGAX010000008">
    <property type="protein sequence ID" value="KAF2306660.1"/>
    <property type="molecule type" value="Genomic_DNA"/>
</dbReference>
<proteinExistence type="predicted"/>
<feature type="region of interest" description="Disordered" evidence="6">
    <location>
        <begin position="103"/>
        <end position="142"/>
    </location>
</feature>
<gene>
    <name evidence="8" type="ORF">GH714_020201</name>
</gene>
<evidence type="ECO:0000256" key="2">
    <source>
        <dbReference type="ARBA" id="ARBA00023015"/>
    </source>
</evidence>
<protein>
    <recommendedName>
        <fullName evidence="7">NAC domain-containing protein</fullName>
    </recommendedName>
</protein>
<dbReference type="PROSITE" id="PS51005">
    <property type="entry name" value="NAC"/>
    <property type="match status" value="1"/>
</dbReference>
<dbReference type="PANTHER" id="PTHR31989">
    <property type="entry name" value="NAC DOMAIN-CONTAINING PROTEIN 82-RELATED"/>
    <property type="match status" value="1"/>
</dbReference>
<evidence type="ECO:0000259" key="7">
    <source>
        <dbReference type="PROSITE" id="PS51005"/>
    </source>
</evidence>
<sequence length="207" mass="23562">MYAEHFGTDLGNPYWYFFCPRNNGRPSRTTEAGYWKATGRERMIKDASEVIGKKRSLVFYTGRNPRGKRTRWIMHEYCATFNLPNQNAFVLCKLMKKPDDKGSTQTCNMGDSDIENQKGNNSSFGNGETSCPITSTTKENLPDDGIPRRYILNYQHILNHSSHGMIRITGLILHQNGLCRQSKESTIIAKTMCSLGLNLFSVLMVYN</sequence>
<dbReference type="InterPro" id="IPR003441">
    <property type="entry name" value="NAC-dom"/>
</dbReference>
<keyword evidence="5" id="KW-0539">Nucleus</keyword>
<evidence type="ECO:0000313" key="9">
    <source>
        <dbReference type="Proteomes" id="UP000467840"/>
    </source>
</evidence>
<keyword evidence="9" id="KW-1185">Reference proteome</keyword>
<accession>A0A6A6LYX2</accession>
<dbReference type="Gene3D" id="2.170.150.80">
    <property type="entry name" value="NAC domain"/>
    <property type="match status" value="1"/>
</dbReference>
<dbReference type="Proteomes" id="UP000467840">
    <property type="component" value="Chromosome 9"/>
</dbReference>
<evidence type="ECO:0000256" key="3">
    <source>
        <dbReference type="ARBA" id="ARBA00023125"/>
    </source>
</evidence>
<dbReference type="AlphaFoldDB" id="A0A6A6LYX2"/>
<evidence type="ECO:0000256" key="4">
    <source>
        <dbReference type="ARBA" id="ARBA00023163"/>
    </source>
</evidence>
<evidence type="ECO:0000256" key="5">
    <source>
        <dbReference type="ARBA" id="ARBA00023242"/>
    </source>
</evidence>
<evidence type="ECO:0000313" key="8">
    <source>
        <dbReference type="EMBL" id="KAF2306660.1"/>
    </source>
</evidence>
<dbReference type="GO" id="GO:0006355">
    <property type="term" value="P:regulation of DNA-templated transcription"/>
    <property type="evidence" value="ECO:0007669"/>
    <property type="project" value="InterPro"/>
</dbReference>
<keyword evidence="2" id="KW-0805">Transcription regulation</keyword>
<reference evidence="8 9" key="1">
    <citation type="journal article" date="2020" name="Mol. Plant">
        <title>The Chromosome-Based Rubber Tree Genome Provides New Insights into Spurge Genome Evolution and Rubber Biosynthesis.</title>
        <authorList>
            <person name="Liu J."/>
            <person name="Shi C."/>
            <person name="Shi C.C."/>
            <person name="Li W."/>
            <person name="Zhang Q.J."/>
            <person name="Zhang Y."/>
            <person name="Li K."/>
            <person name="Lu H.F."/>
            <person name="Shi C."/>
            <person name="Zhu S.T."/>
            <person name="Xiao Z.Y."/>
            <person name="Nan H."/>
            <person name="Yue Y."/>
            <person name="Zhu X.G."/>
            <person name="Wu Y."/>
            <person name="Hong X.N."/>
            <person name="Fan G.Y."/>
            <person name="Tong Y."/>
            <person name="Zhang D."/>
            <person name="Mao C.L."/>
            <person name="Liu Y.L."/>
            <person name="Hao S.J."/>
            <person name="Liu W.Q."/>
            <person name="Lv M.Q."/>
            <person name="Zhang H.B."/>
            <person name="Liu Y."/>
            <person name="Hu-Tang G.R."/>
            <person name="Wang J.P."/>
            <person name="Wang J.H."/>
            <person name="Sun Y.H."/>
            <person name="Ni S.B."/>
            <person name="Chen W.B."/>
            <person name="Zhang X.C."/>
            <person name="Jiao Y.N."/>
            <person name="Eichler E.E."/>
            <person name="Li G.H."/>
            <person name="Liu X."/>
            <person name="Gao L.Z."/>
        </authorList>
    </citation>
    <scope>NUCLEOTIDE SEQUENCE [LARGE SCALE GENOMIC DNA]</scope>
    <source>
        <strain evidence="9">cv. GT1</strain>
        <tissue evidence="8">Leaf</tissue>
    </source>
</reference>
<name>A0A6A6LYX2_HEVBR</name>
<evidence type="ECO:0000256" key="1">
    <source>
        <dbReference type="ARBA" id="ARBA00004123"/>
    </source>
</evidence>
<keyword evidence="4" id="KW-0804">Transcription</keyword>
<feature type="domain" description="NAC" evidence="7">
    <location>
        <begin position="1"/>
        <end position="97"/>
    </location>
</feature>
<comment type="subcellular location">
    <subcellularLocation>
        <location evidence="1">Nucleus</location>
    </subcellularLocation>
</comment>